<dbReference type="RefSeq" id="WP_399617436.1">
    <property type="nucleotide sequence ID" value="NZ_JBITYT010000010.1"/>
</dbReference>
<evidence type="ECO:0000256" key="5">
    <source>
        <dbReference type="SAM" id="MobiDB-lite"/>
    </source>
</evidence>
<feature type="domain" description="Choice-of-anchor A" evidence="9">
    <location>
        <begin position="68"/>
        <end position="343"/>
    </location>
</feature>
<dbReference type="Proteomes" id="UP001614391">
    <property type="component" value="Unassembled WGS sequence"/>
</dbReference>
<evidence type="ECO:0000256" key="4">
    <source>
        <dbReference type="ARBA" id="ARBA00023088"/>
    </source>
</evidence>
<dbReference type="Pfam" id="PF20597">
    <property type="entry name" value="pAdhesive_15"/>
    <property type="match status" value="1"/>
</dbReference>
<feature type="compositionally biased region" description="Polar residues" evidence="5">
    <location>
        <begin position="339"/>
        <end position="358"/>
    </location>
</feature>
<feature type="transmembrane region" description="Helical" evidence="6">
    <location>
        <begin position="449"/>
        <end position="469"/>
    </location>
</feature>
<feature type="domain" description="Gram-positive cocci surface proteins LPxTG" evidence="8">
    <location>
        <begin position="445"/>
        <end position="473"/>
    </location>
</feature>
<dbReference type="EMBL" id="JBITYT010000010">
    <property type="protein sequence ID" value="MFI9122091.1"/>
    <property type="molecule type" value="Genomic_DNA"/>
</dbReference>
<evidence type="ECO:0000313" key="11">
    <source>
        <dbReference type="Proteomes" id="UP001614391"/>
    </source>
</evidence>
<dbReference type="NCBIfam" id="TIGR04215">
    <property type="entry name" value="choice_anch_A"/>
    <property type="match status" value="1"/>
</dbReference>
<keyword evidence="4" id="KW-0572">Peptidoglycan-anchor</keyword>
<name>A0ABW8CZ43_STRBI</name>
<proteinExistence type="predicted"/>
<keyword evidence="6" id="KW-0812">Transmembrane</keyword>
<organism evidence="10 11">
    <name type="scientific">Streptomyces bikiniensis</name>
    <dbReference type="NCBI Taxonomy" id="1896"/>
    <lineage>
        <taxon>Bacteria</taxon>
        <taxon>Bacillati</taxon>
        <taxon>Actinomycetota</taxon>
        <taxon>Actinomycetes</taxon>
        <taxon>Kitasatosporales</taxon>
        <taxon>Streptomycetaceae</taxon>
        <taxon>Streptomyces</taxon>
    </lineage>
</organism>
<evidence type="ECO:0000256" key="1">
    <source>
        <dbReference type="ARBA" id="ARBA00022512"/>
    </source>
</evidence>
<evidence type="ECO:0000256" key="3">
    <source>
        <dbReference type="ARBA" id="ARBA00022729"/>
    </source>
</evidence>
<evidence type="ECO:0000256" key="6">
    <source>
        <dbReference type="SAM" id="Phobius"/>
    </source>
</evidence>
<keyword evidence="2" id="KW-0964">Secreted</keyword>
<accession>A0ABW8CZ43</accession>
<comment type="caution">
    <text evidence="10">The sequence shown here is derived from an EMBL/GenBank/DDBJ whole genome shotgun (WGS) entry which is preliminary data.</text>
</comment>
<dbReference type="Pfam" id="PF00746">
    <property type="entry name" value="Gram_pos_anchor"/>
    <property type="match status" value="1"/>
</dbReference>
<feature type="compositionally biased region" description="Low complexity" evidence="5">
    <location>
        <begin position="390"/>
        <end position="408"/>
    </location>
</feature>
<keyword evidence="6" id="KW-0472">Membrane</keyword>
<keyword evidence="1" id="KW-0134">Cell wall</keyword>
<sequence length="479" mass="46913">MSNTGRARARLGSAVAVALALGLATAGNALAVPFAPAPGAARTCPAPGQEPGIGHEPRFLDANVALYAGGDYTADGATAEAEGLLVIGGNATFAKGSGGTFNVGRVGAGSGILPDSGAVMLSVGGNLTIAQGTRVDVGHGLTAGPRYGGAVRVGGEIDEKGDLETNGGSRASGLGARGALAPYDTFGDTVRSESASLGALEPTGTSVRAGGTVTFTGGKASGGPQVFEISAERLDGASSFDFRSIPEGASVVVNVTGGKPVGISPLSAAFDGERVDVYDSARFGEAASRILYNFEAAPSITLGGGGNFMGSILAPKASADLTASTNGRVHVGGDLRTHGSGNETHNYPWNGSSTFSCKTTPGGPGTTPAPKPTPTRPGTEPSTPAPSATPPAGEATPPVTPETTAPGTSEPSAPPTEDASAPAVPGTTAPSPSATDDGDGSLATTGAQFTPYAVAAGVLAAAGAGILVLTRRRRTLGRH</sequence>
<feature type="chain" id="PRO_5047345997" evidence="7">
    <location>
        <begin position="32"/>
        <end position="479"/>
    </location>
</feature>
<protein>
    <submittedName>
        <fullName evidence="10">Choice-of-anchor A family protein</fullName>
    </submittedName>
</protein>
<feature type="signal peptide" evidence="7">
    <location>
        <begin position="1"/>
        <end position="31"/>
    </location>
</feature>
<feature type="region of interest" description="Disordered" evidence="5">
    <location>
        <begin position="332"/>
        <end position="442"/>
    </location>
</feature>
<keyword evidence="11" id="KW-1185">Reference proteome</keyword>
<evidence type="ECO:0000259" key="8">
    <source>
        <dbReference type="Pfam" id="PF00746"/>
    </source>
</evidence>
<dbReference type="InterPro" id="IPR026588">
    <property type="entry name" value="Choice_anch_A"/>
</dbReference>
<reference evidence="10 11" key="1">
    <citation type="submission" date="2024-10" db="EMBL/GenBank/DDBJ databases">
        <title>The Natural Products Discovery Center: Release of the First 8490 Sequenced Strains for Exploring Actinobacteria Biosynthetic Diversity.</title>
        <authorList>
            <person name="Kalkreuter E."/>
            <person name="Kautsar S.A."/>
            <person name="Yang D."/>
            <person name="Bader C.D."/>
            <person name="Teijaro C.N."/>
            <person name="Fluegel L."/>
            <person name="Davis C.M."/>
            <person name="Simpson J.R."/>
            <person name="Lauterbach L."/>
            <person name="Steele A.D."/>
            <person name="Gui C."/>
            <person name="Meng S."/>
            <person name="Li G."/>
            <person name="Viehrig K."/>
            <person name="Ye F."/>
            <person name="Su P."/>
            <person name="Kiefer A.F."/>
            <person name="Nichols A."/>
            <person name="Cepeda A.J."/>
            <person name="Yan W."/>
            <person name="Fan B."/>
            <person name="Jiang Y."/>
            <person name="Adhikari A."/>
            <person name="Zheng C.-J."/>
            <person name="Schuster L."/>
            <person name="Cowan T.M."/>
            <person name="Smanski M.J."/>
            <person name="Chevrette M.G."/>
            <person name="De Carvalho L.P.S."/>
            <person name="Shen B."/>
        </authorList>
    </citation>
    <scope>NUCLEOTIDE SEQUENCE [LARGE SCALE GENOMIC DNA]</scope>
    <source>
        <strain evidence="10 11">NPDC053346</strain>
    </source>
</reference>
<keyword evidence="3 7" id="KW-0732">Signal</keyword>
<evidence type="ECO:0000313" key="10">
    <source>
        <dbReference type="EMBL" id="MFI9122091.1"/>
    </source>
</evidence>
<gene>
    <name evidence="10" type="ORF">ACIGW0_22225</name>
</gene>
<evidence type="ECO:0000256" key="2">
    <source>
        <dbReference type="ARBA" id="ARBA00022525"/>
    </source>
</evidence>
<evidence type="ECO:0000256" key="7">
    <source>
        <dbReference type="SAM" id="SignalP"/>
    </source>
</evidence>
<evidence type="ECO:0000259" key="9">
    <source>
        <dbReference type="Pfam" id="PF20597"/>
    </source>
</evidence>
<keyword evidence="6" id="KW-1133">Transmembrane helix</keyword>
<dbReference type="InterPro" id="IPR019931">
    <property type="entry name" value="LPXTG_anchor"/>
</dbReference>
<dbReference type="NCBIfam" id="TIGR01167">
    <property type="entry name" value="LPXTG_anchor"/>
    <property type="match status" value="1"/>
</dbReference>